<feature type="domain" description="Retrovirus-related Pol polyprotein from transposon TNT 1-94-like beta-barrel" evidence="1">
    <location>
        <begin position="96"/>
        <end position="169"/>
    </location>
</feature>
<dbReference type="InterPro" id="IPR054722">
    <property type="entry name" value="PolX-like_BBD"/>
</dbReference>
<reference evidence="2" key="1">
    <citation type="journal article" date="2019" name="Sci. Rep.">
        <title>Draft genome of Tanacetum cinerariifolium, the natural source of mosquito coil.</title>
        <authorList>
            <person name="Yamashiro T."/>
            <person name="Shiraishi A."/>
            <person name="Satake H."/>
            <person name="Nakayama K."/>
        </authorList>
    </citation>
    <scope>NUCLEOTIDE SEQUENCE</scope>
</reference>
<protein>
    <submittedName>
        <fullName evidence="2">Ribonuclease H-like domain-containing protein</fullName>
    </submittedName>
</protein>
<gene>
    <name evidence="2" type="ORF">Tci_684350</name>
</gene>
<dbReference type="EMBL" id="BKCJ010557142">
    <property type="protein sequence ID" value="GFB12379.1"/>
    <property type="molecule type" value="Genomic_DNA"/>
</dbReference>
<evidence type="ECO:0000259" key="1">
    <source>
        <dbReference type="Pfam" id="PF22936"/>
    </source>
</evidence>
<proteinExistence type="predicted"/>
<dbReference type="AlphaFoldDB" id="A0A699KV41"/>
<name>A0A699KV41_TANCI</name>
<feature type="non-terminal residue" evidence="2">
    <location>
        <position position="1"/>
    </location>
</feature>
<dbReference type="Pfam" id="PF22936">
    <property type="entry name" value="Pol_BBD"/>
    <property type="match status" value="1"/>
</dbReference>
<organism evidence="2">
    <name type="scientific">Tanacetum cinerariifolium</name>
    <name type="common">Dalmatian daisy</name>
    <name type="synonym">Chrysanthemum cinerariifolium</name>
    <dbReference type="NCBI Taxonomy" id="118510"/>
    <lineage>
        <taxon>Eukaryota</taxon>
        <taxon>Viridiplantae</taxon>
        <taxon>Streptophyta</taxon>
        <taxon>Embryophyta</taxon>
        <taxon>Tracheophyta</taxon>
        <taxon>Spermatophyta</taxon>
        <taxon>Magnoliopsida</taxon>
        <taxon>eudicotyledons</taxon>
        <taxon>Gunneridae</taxon>
        <taxon>Pentapetalae</taxon>
        <taxon>asterids</taxon>
        <taxon>campanulids</taxon>
        <taxon>Asterales</taxon>
        <taxon>Asteraceae</taxon>
        <taxon>Asteroideae</taxon>
        <taxon>Anthemideae</taxon>
        <taxon>Anthemidinae</taxon>
        <taxon>Tanacetum</taxon>
    </lineage>
</organism>
<comment type="caution">
    <text evidence="2">The sequence shown here is derived from an EMBL/GenBank/DDBJ whole genome shotgun (WGS) entry which is preliminary data.</text>
</comment>
<evidence type="ECO:0000313" key="2">
    <source>
        <dbReference type="EMBL" id="GFB12379.1"/>
    </source>
</evidence>
<accession>A0A699KV41</accession>
<sequence>VSDNKDCSVESHVVVEKKTVVPTVAKIEFVRAKQQEKPDRKTIKYAEMYKSQGLKGNQRNWNNLKLTAITIKGKMVVSRNNYTKGHPQQVQEDQGYVDCGCFRHMTGNISYLSNFKEFDGGHVTFGGGAKGGRITSKGTLKTGKLDFEDVHFIKELKFNLFSVSQMCDKKNSVLFTDTGCFVLSPDIKLTDES</sequence>